<sequence>MRSLVAGNALRLSERNRRFLSFVVDETLAGRAGRIKAYAIGVDVFGRGSDFDPGTDPIVRIEATRIRTALAAYYEGAGAQDAIRVLLRPGSYIPEFEFARAASPALPPGADTGGPQADQRAAARTALVVTHRTDRRDRCAVATGELYLQAVVRAAAGQGFRVFVTPPPARRAAAQAIRALLHHPEDVYALDLAVFGIAEGRRCAWSLCDLRSGEFLGSDFVDLVGGEPPEAAGIDRQAASVARRVADAVA</sequence>
<organism evidence="1 2">
    <name type="scientific">Methylobacterium soli</name>
    <dbReference type="NCBI Taxonomy" id="553447"/>
    <lineage>
        <taxon>Bacteria</taxon>
        <taxon>Pseudomonadati</taxon>
        <taxon>Pseudomonadota</taxon>
        <taxon>Alphaproteobacteria</taxon>
        <taxon>Hyphomicrobiales</taxon>
        <taxon>Methylobacteriaceae</taxon>
        <taxon>Methylobacterium</taxon>
    </lineage>
</organism>
<dbReference type="EMBL" id="VZZK01000014">
    <property type="protein sequence ID" value="KAB1078444.1"/>
    <property type="molecule type" value="Genomic_DNA"/>
</dbReference>
<dbReference type="OrthoDB" id="100177at2"/>
<reference evidence="1 2" key="1">
    <citation type="submission" date="2019-09" db="EMBL/GenBank/DDBJ databases">
        <title>YIM 48816 draft genome.</title>
        <authorList>
            <person name="Jiang L."/>
        </authorList>
    </citation>
    <scope>NUCLEOTIDE SEQUENCE [LARGE SCALE GENOMIC DNA]</scope>
    <source>
        <strain evidence="1 2">YIM 48816</strain>
    </source>
</reference>
<keyword evidence="2" id="KW-1185">Reference proteome</keyword>
<name>A0A6L3T0Z6_9HYPH</name>
<gene>
    <name evidence="1" type="ORF">F6X53_14725</name>
</gene>
<dbReference type="Proteomes" id="UP000474159">
    <property type="component" value="Unassembled WGS sequence"/>
</dbReference>
<proteinExistence type="predicted"/>
<evidence type="ECO:0000313" key="2">
    <source>
        <dbReference type="Proteomes" id="UP000474159"/>
    </source>
</evidence>
<protein>
    <submittedName>
        <fullName evidence="1">Uncharacterized protein</fullName>
    </submittedName>
</protein>
<comment type="caution">
    <text evidence="1">The sequence shown here is derived from an EMBL/GenBank/DDBJ whole genome shotgun (WGS) entry which is preliminary data.</text>
</comment>
<evidence type="ECO:0000313" key="1">
    <source>
        <dbReference type="EMBL" id="KAB1078444.1"/>
    </source>
</evidence>
<dbReference type="AlphaFoldDB" id="A0A6L3T0Z6"/>
<accession>A0A6L3T0Z6</accession>